<dbReference type="KEGG" id="cdes:C0J27_03235"/>
<evidence type="ECO:0000256" key="1">
    <source>
        <dbReference type="SAM" id="SignalP"/>
    </source>
</evidence>
<reference evidence="2 3" key="1">
    <citation type="submission" date="2017-12" db="EMBL/GenBank/DDBJ databases">
        <title>Chromulinavorax destructans is a abundant pathogen of dominant heterotrophic picoflagllates.</title>
        <authorList>
            <person name="Deeg C.M."/>
            <person name="Zimmer M."/>
            <person name="Suttle C.A."/>
        </authorList>
    </citation>
    <scope>NUCLEOTIDE SEQUENCE [LARGE SCALE GENOMIC DNA]</scope>
    <source>
        <strain evidence="2 3">SeV1</strain>
    </source>
</reference>
<accession>A0A345ZBS6</accession>
<dbReference type="Proteomes" id="UP000254834">
    <property type="component" value="Chromosome"/>
</dbReference>
<organism evidence="2 3">
    <name type="scientific">Candidatus Chromulinivorax destructor</name>
    <dbReference type="NCBI Taxonomy" id="2066483"/>
    <lineage>
        <taxon>Bacteria</taxon>
        <taxon>Candidatus Babelota</taxon>
        <taxon>Candidatus Babeliae</taxon>
        <taxon>Candidatus Babeliales</taxon>
        <taxon>Candidatus Chromulinivoraceae</taxon>
        <taxon>Candidatus Chromulinivorax</taxon>
    </lineage>
</organism>
<keyword evidence="1" id="KW-0732">Signal</keyword>
<proteinExistence type="predicted"/>
<evidence type="ECO:0000313" key="3">
    <source>
        <dbReference type="Proteomes" id="UP000254834"/>
    </source>
</evidence>
<name>A0A345ZBS6_9BACT</name>
<keyword evidence="3" id="KW-1185">Reference proteome</keyword>
<dbReference type="EMBL" id="CP025544">
    <property type="protein sequence ID" value="AXK60743.1"/>
    <property type="molecule type" value="Genomic_DNA"/>
</dbReference>
<protein>
    <submittedName>
        <fullName evidence="2">Uncharacterized protein</fullName>
    </submittedName>
</protein>
<evidence type="ECO:0000313" key="2">
    <source>
        <dbReference type="EMBL" id="AXK60743.1"/>
    </source>
</evidence>
<sequence length="86" mass="9833">MKDIKMKIKNLALLFVLSGAVTALQANPITAFMLAQNYQRQLNDQQLKDNQCATSKNLKVLKRKKEKSPEHYAMVFQAMQKAVDLH</sequence>
<gene>
    <name evidence="2" type="ORF">C0J27_03235</name>
</gene>
<feature type="signal peptide" evidence="1">
    <location>
        <begin position="1"/>
        <end position="25"/>
    </location>
</feature>
<feature type="chain" id="PRO_5016674901" evidence="1">
    <location>
        <begin position="26"/>
        <end position="86"/>
    </location>
</feature>
<dbReference type="AlphaFoldDB" id="A0A345ZBS6"/>